<accession>I7CF18</accession>
<dbReference type="HOGENOM" id="CLU_139119_0_0_14"/>
<dbReference type="STRING" id="1212765.MHLP_01380"/>
<gene>
    <name evidence="2" type="ordered locus">MHLP_01380</name>
</gene>
<reference evidence="3" key="2">
    <citation type="submission" date="2012-07" db="EMBL/GenBank/DDBJ databases">
        <title>Complete genome sequence of 'Candidatus Mycoplasma haemolamae'.</title>
        <authorList>
            <person name="Guimaraes A.M.S."/>
            <person name="Toth B."/>
            <person name="Santos A.P."/>
            <person name="Nascimento N.C."/>
            <person name="Sojka J.E."/>
            <person name="Messick J.B."/>
        </authorList>
    </citation>
    <scope>NUCLEOTIDE SEQUENCE [LARGE SCALE GENOMIC DNA]</scope>
    <source>
        <strain evidence="3">Purdue</strain>
    </source>
</reference>
<organism evidence="2 3">
    <name type="scientific">Mycoplasma haematolamae (strain Purdue)</name>
    <dbReference type="NCBI Taxonomy" id="1212765"/>
    <lineage>
        <taxon>Bacteria</taxon>
        <taxon>Bacillati</taxon>
        <taxon>Mycoplasmatota</taxon>
        <taxon>Mollicutes</taxon>
        <taxon>Mycoplasmataceae</taxon>
        <taxon>Mycoplasma</taxon>
    </lineage>
</organism>
<dbReference type="AlphaFoldDB" id="I7CF18"/>
<dbReference type="PATRIC" id="fig|1212765.3.peg.308"/>
<dbReference type="PROSITE" id="PS50835">
    <property type="entry name" value="IG_LIKE"/>
    <property type="match status" value="1"/>
</dbReference>
<dbReference type="KEGG" id="mhl:MHLP_01380"/>
<feature type="domain" description="Ig-like" evidence="1">
    <location>
        <begin position="117"/>
        <end position="167"/>
    </location>
</feature>
<keyword evidence="3" id="KW-1185">Reference proteome</keyword>
<evidence type="ECO:0000259" key="1">
    <source>
        <dbReference type="PROSITE" id="PS50835"/>
    </source>
</evidence>
<dbReference type="Proteomes" id="UP000006502">
    <property type="component" value="Chromosome"/>
</dbReference>
<proteinExistence type="predicted"/>
<protein>
    <recommendedName>
        <fullName evidence="1">Ig-like domain-containing protein</fullName>
    </recommendedName>
</protein>
<evidence type="ECO:0000313" key="3">
    <source>
        <dbReference type="Proteomes" id="UP000006502"/>
    </source>
</evidence>
<evidence type="ECO:0000313" key="2">
    <source>
        <dbReference type="EMBL" id="AFO51856.1"/>
    </source>
</evidence>
<name>I7CF18_MYCHA</name>
<sequence>MIREIFTGLGTLGAMGGIGTAGVLYGPTAWQYAQGYLSMFKEAEVGKGIKYTVRFDGTKKSQQDISCQGKDSQHTSLKLEKVEGQSEGNPRAKLVCQNTSQQLEFMERFIKSSKDVPDLTCVRESSEGETQTFRCAIKGGKELTLGTETEPKEQKQYSKVVAITLSW</sequence>
<dbReference type="EMBL" id="CP003731">
    <property type="protein sequence ID" value="AFO51856.1"/>
    <property type="molecule type" value="Genomic_DNA"/>
</dbReference>
<reference evidence="2 3" key="1">
    <citation type="journal article" date="2012" name="J. Bacteriol.">
        <title>Genome Sequence of "Candidatus Mycoplasma haemolamae" Strain Purdue, a Red Blood Cell Pathogen of Alpacas (Vicugna pacos) and Llamas (Lama glama).</title>
        <authorList>
            <person name="Guimaraes A.M."/>
            <person name="Toth B."/>
            <person name="Santos A.P."/>
            <person name="do Nascimento N.C."/>
            <person name="Kritchevsky J.E."/>
            <person name="Messick J.B."/>
        </authorList>
    </citation>
    <scope>NUCLEOTIDE SEQUENCE [LARGE SCALE GENOMIC DNA]</scope>
    <source>
        <strain evidence="2 3">Purdue</strain>
    </source>
</reference>
<dbReference type="InterPro" id="IPR007110">
    <property type="entry name" value="Ig-like_dom"/>
</dbReference>